<dbReference type="InterPro" id="IPR001482">
    <property type="entry name" value="T2SS/T4SS_dom"/>
</dbReference>
<dbReference type="InterPro" id="IPR050921">
    <property type="entry name" value="T4SS_GSP_E_ATPase"/>
</dbReference>
<dbReference type="Gene3D" id="3.40.50.300">
    <property type="entry name" value="P-loop containing nucleotide triphosphate hydrolases"/>
    <property type="match status" value="1"/>
</dbReference>
<protein>
    <recommendedName>
        <fullName evidence="2">Bacterial type II secretion system protein E domain-containing protein</fullName>
    </recommendedName>
</protein>
<reference evidence="3" key="1">
    <citation type="submission" date="2021-01" db="EMBL/GenBank/DDBJ databases">
        <title>Whole genome shotgun sequence of Planosporangium flavigriseum NBRC 105377.</title>
        <authorList>
            <person name="Komaki H."/>
            <person name="Tamura T."/>
        </authorList>
    </citation>
    <scope>NUCLEOTIDE SEQUENCE</scope>
    <source>
        <strain evidence="3">NBRC 105377</strain>
    </source>
</reference>
<feature type="domain" description="Bacterial type II secretion system protein E" evidence="2">
    <location>
        <begin position="27"/>
        <end position="292"/>
    </location>
</feature>
<evidence type="ECO:0000259" key="2">
    <source>
        <dbReference type="Pfam" id="PF00437"/>
    </source>
</evidence>
<dbReference type="EMBL" id="BONU01000012">
    <property type="protein sequence ID" value="GIG73819.1"/>
    <property type="molecule type" value="Genomic_DNA"/>
</dbReference>
<keyword evidence="4" id="KW-1185">Reference proteome</keyword>
<dbReference type="InterPro" id="IPR022399">
    <property type="entry name" value="TadA-like_ATPase"/>
</dbReference>
<dbReference type="Proteomes" id="UP000653674">
    <property type="component" value="Unassembled WGS sequence"/>
</dbReference>
<dbReference type="InterPro" id="IPR027417">
    <property type="entry name" value="P-loop_NTPase"/>
</dbReference>
<evidence type="ECO:0000313" key="4">
    <source>
        <dbReference type="Proteomes" id="UP000653674"/>
    </source>
</evidence>
<proteinExistence type="inferred from homology"/>
<dbReference type="NCBIfam" id="TIGR03819">
    <property type="entry name" value="heli_sec_ATPase"/>
    <property type="match status" value="1"/>
</dbReference>
<comment type="similarity">
    <text evidence="1">Belongs to the GSP E family.</text>
</comment>
<sequence>MTVDTDEPAGAAYGPGGAGGLMALLAQADVTDVLVNGSEVWIDRGRGLQRAGVWLGAPADVHRLAQRLAAAAGRRLDEGRPFVDARLPDGTRMHAVLPPIARDGPYLSLRTLRRRAFTLPELVAAGSLTADVAALLAAIVAARLAYLVVGGTGAGKTTLLATLLSLVPPHERIVIVEDAAELRPAHPHAVALEARQSNVEGAGEVTLRDLVRQALRMRPDRLVVGECRGAEVIDLLGALNTGHEGGAGTLHANSSADVPARLEALGLLSGVPREALHAQIAAALQVVLQVRAVATGRVLDEVCLLLPSTESRLVQAVPAWRRDRGAGPVARALADLLVRRGVEPPPVLWAEAS</sequence>
<organism evidence="3 4">
    <name type="scientific">Planosporangium flavigriseum</name>
    <dbReference type="NCBI Taxonomy" id="373681"/>
    <lineage>
        <taxon>Bacteria</taxon>
        <taxon>Bacillati</taxon>
        <taxon>Actinomycetota</taxon>
        <taxon>Actinomycetes</taxon>
        <taxon>Micromonosporales</taxon>
        <taxon>Micromonosporaceae</taxon>
        <taxon>Planosporangium</taxon>
    </lineage>
</organism>
<comment type="caution">
    <text evidence="3">The sequence shown here is derived from an EMBL/GenBank/DDBJ whole genome shotgun (WGS) entry which is preliminary data.</text>
</comment>
<dbReference type="SUPFAM" id="SSF52540">
    <property type="entry name" value="P-loop containing nucleoside triphosphate hydrolases"/>
    <property type="match status" value="1"/>
</dbReference>
<accession>A0A8J3PM11</accession>
<dbReference type="CDD" id="cd01130">
    <property type="entry name" value="VirB11-like_ATPase"/>
    <property type="match status" value="1"/>
</dbReference>
<evidence type="ECO:0000313" key="3">
    <source>
        <dbReference type="EMBL" id="GIG73819.1"/>
    </source>
</evidence>
<dbReference type="AlphaFoldDB" id="A0A8J3PM11"/>
<dbReference type="PANTHER" id="PTHR30486:SF6">
    <property type="entry name" value="TYPE IV PILUS RETRACTATION ATPASE PILT"/>
    <property type="match status" value="1"/>
</dbReference>
<evidence type="ECO:0000256" key="1">
    <source>
        <dbReference type="ARBA" id="ARBA00006611"/>
    </source>
</evidence>
<gene>
    <name evidence="3" type="ORF">Pfl04_22230</name>
</gene>
<dbReference type="Gene3D" id="3.30.450.370">
    <property type="match status" value="1"/>
</dbReference>
<dbReference type="Pfam" id="PF00437">
    <property type="entry name" value="T2SSE"/>
    <property type="match status" value="1"/>
</dbReference>
<name>A0A8J3PM11_9ACTN</name>
<dbReference type="PANTHER" id="PTHR30486">
    <property type="entry name" value="TWITCHING MOTILITY PROTEIN PILT"/>
    <property type="match status" value="1"/>
</dbReference>
<dbReference type="GO" id="GO:0016887">
    <property type="term" value="F:ATP hydrolysis activity"/>
    <property type="evidence" value="ECO:0007669"/>
    <property type="project" value="InterPro"/>
</dbReference>